<comment type="caution">
    <text evidence="1">The sequence shown here is derived from an EMBL/GenBank/DDBJ whole genome shotgun (WGS) entry which is preliminary data.</text>
</comment>
<name>A0A645ELX0_9ZZZZ</name>
<gene>
    <name evidence="1" type="ORF">SDC9_150014</name>
</gene>
<organism evidence="1">
    <name type="scientific">bioreactor metagenome</name>
    <dbReference type="NCBI Taxonomy" id="1076179"/>
    <lineage>
        <taxon>unclassified sequences</taxon>
        <taxon>metagenomes</taxon>
        <taxon>ecological metagenomes</taxon>
    </lineage>
</organism>
<protein>
    <recommendedName>
        <fullName evidence="2">Asp23/Gls24 family envelope stress response protein</fullName>
    </recommendedName>
</protein>
<reference evidence="1" key="1">
    <citation type="submission" date="2019-08" db="EMBL/GenBank/DDBJ databases">
        <authorList>
            <person name="Kucharzyk K."/>
            <person name="Murdoch R.W."/>
            <person name="Higgins S."/>
            <person name="Loffler F."/>
        </authorList>
    </citation>
    <scope>NUCLEOTIDE SEQUENCE</scope>
</reference>
<evidence type="ECO:0008006" key="2">
    <source>
        <dbReference type="Google" id="ProtNLM"/>
    </source>
</evidence>
<proteinExistence type="predicted"/>
<sequence length="227" mass="25832">MTGKSAKSEKNLVRAIRRALFEFPDHRKEVLSFLESHAPCKVMIIATSSAMALKIIRALTLSQPEKFIKITDVATEEDIKNARKERLTKGQHVIPVSRAQIRRNFAGKLVGHLRDLFKTVDKEEGERTIVRPPFNFYGELSIDAQAIIDIVKYLTERTAQVHTVQEIKVRPVDESLEITVIVKLTLGKNSFLNIGEKICWKSARAIRYFTGMDIKQVNVLINGVYQE</sequence>
<evidence type="ECO:0000313" key="1">
    <source>
        <dbReference type="EMBL" id="MPN02797.1"/>
    </source>
</evidence>
<dbReference type="AlphaFoldDB" id="A0A645ELX0"/>
<accession>A0A645ELX0</accession>
<dbReference type="EMBL" id="VSSQ01048751">
    <property type="protein sequence ID" value="MPN02797.1"/>
    <property type="molecule type" value="Genomic_DNA"/>
</dbReference>